<feature type="domain" description="HD" evidence="1">
    <location>
        <begin position="20"/>
        <end position="108"/>
    </location>
</feature>
<organism evidence="2">
    <name type="scientific">Caldithrix abyssi</name>
    <dbReference type="NCBI Taxonomy" id="187145"/>
    <lineage>
        <taxon>Bacteria</taxon>
        <taxon>Pseudomonadati</taxon>
        <taxon>Calditrichota</taxon>
        <taxon>Calditrichia</taxon>
        <taxon>Calditrichales</taxon>
        <taxon>Calditrichaceae</taxon>
        <taxon>Caldithrix</taxon>
    </lineage>
</organism>
<evidence type="ECO:0000259" key="1">
    <source>
        <dbReference type="Pfam" id="PF01966"/>
    </source>
</evidence>
<gene>
    <name evidence="2" type="ORF">ENJ89_07555</name>
</gene>
<dbReference type="Gene3D" id="1.10.3210.10">
    <property type="entry name" value="Hypothetical protein af1432"/>
    <property type="match status" value="1"/>
</dbReference>
<dbReference type="Pfam" id="PF01966">
    <property type="entry name" value="HD"/>
    <property type="match status" value="1"/>
</dbReference>
<protein>
    <submittedName>
        <fullName evidence="2">HDIG domain-containing protein</fullName>
    </submittedName>
</protein>
<reference evidence="2" key="1">
    <citation type="journal article" date="2020" name="mSystems">
        <title>Genome- and Community-Level Interaction Insights into Carbon Utilization and Element Cycling Functions of Hydrothermarchaeota in Hydrothermal Sediment.</title>
        <authorList>
            <person name="Zhou Z."/>
            <person name="Liu Y."/>
            <person name="Xu W."/>
            <person name="Pan J."/>
            <person name="Luo Z.H."/>
            <person name="Li M."/>
        </authorList>
    </citation>
    <scope>NUCLEOTIDE SEQUENCE [LARGE SCALE GENOMIC DNA]</scope>
    <source>
        <strain evidence="2">HyVt-527</strain>
    </source>
</reference>
<evidence type="ECO:0000313" key="2">
    <source>
        <dbReference type="EMBL" id="HHJ53035.1"/>
    </source>
</evidence>
<dbReference type="InterPro" id="IPR006674">
    <property type="entry name" value="HD_domain"/>
</dbReference>
<name>A0A7V5PQF7_CALAY</name>
<dbReference type="AlphaFoldDB" id="A0A7V5PQF7"/>
<proteinExistence type="predicted"/>
<accession>A0A7V5PQF7</accession>
<dbReference type="NCBIfam" id="TIGR00277">
    <property type="entry name" value="HDIG"/>
    <property type="match status" value="1"/>
</dbReference>
<dbReference type="EMBL" id="DROD01000491">
    <property type="protein sequence ID" value="HHJ53035.1"/>
    <property type="molecule type" value="Genomic_DNA"/>
</dbReference>
<dbReference type="PANTHER" id="PTHR38659">
    <property type="entry name" value="METAL-DEPENDENT PHOSPHOHYDROLASE"/>
    <property type="match status" value="1"/>
</dbReference>
<sequence length="183" mass="20636">MTREQAMEILTEYTKSESLLKHAYAVEAAMRAYARKFGEDEDLWGVVGLLHDFDYEMFPDQHPMKGSEILKEKGVPEDIRVAILGHADFSGVPRETLMAKTLYAVDELSGFITAVTLVRPTRALSEVKFKSVKKKLKDKSFAAKVNREEITRGAEELGVDFQEHVEFVIQAMSKVADRLGLNP</sequence>
<dbReference type="Proteomes" id="UP000886124">
    <property type="component" value="Unassembled WGS sequence"/>
</dbReference>
<dbReference type="PANTHER" id="PTHR38659:SF1">
    <property type="entry name" value="METAL DEPENDENT PHOSPHOHYDROLASE"/>
    <property type="match status" value="1"/>
</dbReference>
<dbReference type="InterPro" id="IPR006675">
    <property type="entry name" value="HDIG_dom"/>
</dbReference>
<comment type="caution">
    <text evidence="2">The sequence shown here is derived from an EMBL/GenBank/DDBJ whole genome shotgun (WGS) entry which is preliminary data.</text>
</comment>
<dbReference type="SUPFAM" id="SSF109604">
    <property type="entry name" value="HD-domain/PDEase-like"/>
    <property type="match status" value="1"/>
</dbReference>